<evidence type="ECO:0000256" key="1">
    <source>
        <dbReference type="SAM" id="MobiDB-lite"/>
    </source>
</evidence>
<organism evidence="3 4">
    <name type="scientific">Venustampulla echinocandica</name>
    <dbReference type="NCBI Taxonomy" id="2656787"/>
    <lineage>
        <taxon>Eukaryota</taxon>
        <taxon>Fungi</taxon>
        <taxon>Dikarya</taxon>
        <taxon>Ascomycota</taxon>
        <taxon>Pezizomycotina</taxon>
        <taxon>Leotiomycetes</taxon>
        <taxon>Helotiales</taxon>
        <taxon>Pleuroascaceae</taxon>
        <taxon>Venustampulla</taxon>
    </lineage>
</organism>
<reference evidence="3 4" key="1">
    <citation type="journal article" date="2018" name="IMA Fungus">
        <title>IMA Genome-F 9: Draft genome sequence of Annulohypoxylon stygium, Aspergillus mulundensis, Berkeleyomyces basicola (syn. Thielaviopsis basicola), Ceratocystis smalleyi, two Cercospora beticola strains, Coleophoma cylindrospora, Fusarium fracticaudum, Phialophora cf. hyalina, and Morchella septimelata.</title>
        <authorList>
            <person name="Wingfield B.D."/>
            <person name="Bills G.F."/>
            <person name="Dong Y."/>
            <person name="Huang W."/>
            <person name="Nel W.J."/>
            <person name="Swalarsk-Parry B.S."/>
            <person name="Vaghefi N."/>
            <person name="Wilken P.M."/>
            <person name="An Z."/>
            <person name="de Beer Z.W."/>
            <person name="De Vos L."/>
            <person name="Chen L."/>
            <person name="Duong T.A."/>
            <person name="Gao Y."/>
            <person name="Hammerbacher A."/>
            <person name="Kikkert J.R."/>
            <person name="Li Y."/>
            <person name="Li H."/>
            <person name="Li K."/>
            <person name="Li Q."/>
            <person name="Liu X."/>
            <person name="Ma X."/>
            <person name="Naidoo K."/>
            <person name="Pethybridge S.J."/>
            <person name="Sun J."/>
            <person name="Steenkamp E.T."/>
            <person name="van der Nest M.A."/>
            <person name="van Wyk S."/>
            <person name="Wingfield M.J."/>
            <person name="Xiong C."/>
            <person name="Yue Q."/>
            <person name="Zhang X."/>
        </authorList>
    </citation>
    <scope>NUCLEOTIDE SEQUENCE [LARGE SCALE GENOMIC DNA]</scope>
    <source>
        <strain evidence="3 4">BP 5553</strain>
    </source>
</reference>
<dbReference type="Proteomes" id="UP000254866">
    <property type="component" value="Unassembled WGS sequence"/>
</dbReference>
<feature type="compositionally biased region" description="Low complexity" evidence="1">
    <location>
        <begin position="674"/>
        <end position="684"/>
    </location>
</feature>
<proteinExistence type="predicted"/>
<feature type="compositionally biased region" description="Polar residues" evidence="1">
    <location>
        <begin position="581"/>
        <end position="596"/>
    </location>
</feature>
<feature type="region of interest" description="Disordered" evidence="1">
    <location>
        <begin position="420"/>
        <end position="474"/>
    </location>
</feature>
<comment type="caution">
    <text evidence="3">The sequence shown here is derived from an EMBL/GenBank/DDBJ whole genome shotgun (WGS) entry which is preliminary data.</text>
</comment>
<evidence type="ECO:0000313" key="4">
    <source>
        <dbReference type="Proteomes" id="UP000254866"/>
    </source>
</evidence>
<dbReference type="Pfam" id="PF26118">
    <property type="entry name" value="DUF8035"/>
    <property type="match status" value="1"/>
</dbReference>
<name>A0A370TVW3_9HELO</name>
<dbReference type="STRING" id="2656787.A0A370TVW3"/>
<gene>
    <name evidence="3" type="ORF">BP5553_03948</name>
</gene>
<dbReference type="RefSeq" id="XP_031872264.1">
    <property type="nucleotide sequence ID" value="XM_032012571.1"/>
</dbReference>
<feature type="domain" description="DUF8035" evidence="2">
    <location>
        <begin position="475"/>
        <end position="529"/>
    </location>
</feature>
<protein>
    <recommendedName>
        <fullName evidence="2">DUF8035 domain-containing protein</fullName>
    </recommendedName>
</protein>
<dbReference type="OrthoDB" id="7464126at2759"/>
<accession>A0A370TVW3</accession>
<feature type="region of interest" description="Disordered" evidence="1">
    <location>
        <begin position="310"/>
        <end position="337"/>
    </location>
</feature>
<dbReference type="PANTHER" id="PTHR42081:SF2">
    <property type="entry name" value="NIPPED-B-LIKE PROTEIN B"/>
    <property type="match status" value="1"/>
</dbReference>
<evidence type="ECO:0000259" key="2">
    <source>
        <dbReference type="Pfam" id="PF26118"/>
    </source>
</evidence>
<feature type="compositionally biased region" description="Basic and acidic residues" evidence="1">
    <location>
        <begin position="685"/>
        <end position="702"/>
    </location>
</feature>
<feature type="compositionally biased region" description="Basic and acidic residues" evidence="1">
    <location>
        <begin position="548"/>
        <end position="571"/>
    </location>
</feature>
<dbReference type="AlphaFoldDB" id="A0A370TVW3"/>
<dbReference type="GeneID" id="43596797"/>
<feature type="region of interest" description="Disordered" evidence="1">
    <location>
        <begin position="525"/>
        <end position="711"/>
    </location>
</feature>
<dbReference type="EMBL" id="NPIC01000002">
    <property type="protein sequence ID" value="RDL39608.1"/>
    <property type="molecule type" value="Genomic_DNA"/>
</dbReference>
<dbReference type="InterPro" id="IPR058348">
    <property type="entry name" value="DUF8035"/>
</dbReference>
<sequence length="725" mass="80350">MGFGASPSDIRILVASCKTVYRKCRDAGGDYDEISREVKGVHTVLRHLKYETQAPESPLNRDRSIWGRQLAPIASDCDISLRQLDGLLQKYGRLATDRSGSPASTGVSRDRIQFGRNELDQLGSIRVKLISHKNNLTMFMDRIQLDQSIVMPANLENDEGQLDVILDKVDSIAARMGPTSAGVMGGYDDDDDREVWKQFRRELVIEGFSGDILEQHKDVLRAYIRELDQNGLLDEAPSTAKALPSIERVDSAKRLGSMQTLPGQEQSDSLKIATVGRGAKEIVAQEENMKFPLSMKLDLLRPDRDRAVEYQQQRGAPSPTLPEHKGTSGPNQQQLSPVLDPTIFNARGTQQYNRIGTSDSDSDTNRLIKRFSDPSKVVIINTFDLLDLSSRLRSWPPGLPSSFDGNISLDNDNARRSIEYKPKEQTDLSESPPQVGSLAIRPPKANISRDGLSTSPRPETIRLAPDSQGNEIPPDAKWTKINRRLVSPEVFDQDGRRYEARPDFVAVLGVLSRKEIEEYTMRSQELRAARTRRNQPPPPIRHPVPRLPSERGGRLARSTDEDGSSDSEHYTTRRTRKRGSSPPSNAGSDLGTSSGYPNPFGVRPPSPPSPPLPPRASPASTAAQPMWMPRSTLDRDARDRIRPLGSYEADRGKSPSSFSREEKEYSQHHRHNSSSRPSSYSSSRNNRDGEADKKGRRWREGAKAAGIGGAAMGLLSVLSDAAEGL</sequence>
<dbReference type="PANTHER" id="PTHR42081">
    <property type="entry name" value="ZINC FINGER PROTEIN DHHC DOMAIN CONTAINING PROTEIN"/>
    <property type="match status" value="1"/>
</dbReference>
<keyword evidence="4" id="KW-1185">Reference proteome</keyword>
<feature type="compositionally biased region" description="Basic and acidic residues" evidence="1">
    <location>
        <begin position="632"/>
        <end position="667"/>
    </location>
</feature>
<feature type="compositionally biased region" description="Pro residues" evidence="1">
    <location>
        <begin position="602"/>
        <end position="616"/>
    </location>
</feature>
<feature type="compositionally biased region" description="Pro residues" evidence="1">
    <location>
        <begin position="535"/>
        <end position="546"/>
    </location>
</feature>
<evidence type="ECO:0000313" key="3">
    <source>
        <dbReference type="EMBL" id="RDL39608.1"/>
    </source>
</evidence>